<evidence type="ECO:0000313" key="3">
    <source>
        <dbReference type="Proteomes" id="UP000236248"/>
    </source>
</evidence>
<gene>
    <name evidence="2" type="ORF">NCAV_0859</name>
</gene>
<evidence type="ECO:0000313" key="2">
    <source>
        <dbReference type="EMBL" id="SPC34036.1"/>
    </source>
</evidence>
<dbReference type="RefSeq" id="WP_269459691.1">
    <property type="nucleotide sequence ID" value="NZ_LT981265.1"/>
</dbReference>
<keyword evidence="1" id="KW-1133">Transmembrane helix</keyword>
<feature type="transmembrane region" description="Helical" evidence="1">
    <location>
        <begin position="6"/>
        <end position="25"/>
    </location>
</feature>
<name>A0A2K5AQV6_9ARCH</name>
<reference evidence="3" key="1">
    <citation type="submission" date="2018-01" db="EMBL/GenBank/DDBJ databases">
        <authorList>
            <person name="Kerou L M."/>
        </authorList>
    </citation>
    <scope>NUCLEOTIDE SEQUENCE [LARGE SCALE GENOMIC DNA]</scope>
    <source>
        <strain evidence="3">SCU2</strain>
    </source>
</reference>
<accession>A0A2K5AQV6</accession>
<evidence type="ECO:0000256" key="1">
    <source>
        <dbReference type="SAM" id="Phobius"/>
    </source>
</evidence>
<keyword evidence="3" id="KW-1185">Reference proteome</keyword>
<dbReference type="GeneID" id="77168404"/>
<organism evidence="2 3">
    <name type="scientific">Candidatus Nitrosocaldus cavascurensis</name>
    <dbReference type="NCBI Taxonomy" id="2058097"/>
    <lineage>
        <taxon>Archaea</taxon>
        <taxon>Nitrososphaerota</taxon>
        <taxon>Nitrososphaeria</taxon>
        <taxon>Candidatus Nitrosocaldales</taxon>
        <taxon>Candidatus Nitrosocaldaceae</taxon>
        <taxon>Candidatus Nitrosocaldus</taxon>
    </lineage>
</organism>
<dbReference type="Proteomes" id="UP000236248">
    <property type="component" value="Chromosome NCAV"/>
</dbReference>
<dbReference type="EMBL" id="LT981265">
    <property type="protein sequence ID" value="SPC34036.1"/>
    <property type="molecule type" value="Genomic_DNA"/>
</dbReference>
<sequence length="42" mass="4937">MMDLQMLALWSIITITFMVVTGFVYSRVMKGKVDEHEHVYES</sequence>
<keyword evidence="1" id="KW-0812">Transmembrane</keyword>
<proteinExistence type="predicted"/>
<protein>
    <submittedName>
        <fullName evidence="2">Uncharacterized protein</fullName>
    </submittedName>
</protein>
<keyword evidence="1" id="KW-0472">Membrane</keyword>
<dbReference type="KEGG" id="ncv:NCAV_0859"/>
<dbReference type="AlphaFoldDB" id="A0A2K5AQV6"/>